<keyword evidence="2" id="KW-1185">Reference proteome</keyword>
<evidence type="ECO:0000313" key="2">
    <source>
        <dbReference type="Proteomes" id="UP001499915"/>
    </source>
</evidence>
<dbReference type="Proteomes" id="UP001499915">
    <property type="component" value="Unassembled WGS sequence"/>
</dbReference>
<comment type="caution">
    <text evidence="1">The sequence shown here is derived from an EMBL/GenBank/DDBJ whole genome shotgun (WGS) entry which is preliminary data.</text>
</comment>
<accession>A0ABN1I873</accession>
<proteinExistence type="predicted"/>
<reference evidence="1 2" key="1">
    <citation type="journal article" date="2019" name="Int. J. Syst. Evol. Microbiol.">
        <title>The Global Catalogue of Microorganisms (GCM) 10K type strain sequencing project: providing services to taxonomists for standard genome sequencing and annotation.</title>
        <authorList>
            <consortium name="The Broad Institute Genomics Platform"/>
            <consortium name="The Broad Institute Genome Sequencing Center for Infectious Disease"/>
            <person name="Wu L."/>
            <person name="Ma J."/>
        </authorList>
    </citation>
    <scope>NUCLEOTIDE SEQUENCE [LARGE SCALE GENOMIC DNA]</scope>
    <source>
        <strain evidence="1 2">JCM 15134</strain>
    </source>
</reference>
<evidence type="ECO:0000313" key="1">
    <source>
        <dbReference type="EMBL" id="GAA0696756.1"/>
    </source>
</evidence>
<dbReference type="EMBL" id="BAAAET010000003">
    <property type="protein sequence ID" value="GAA0696756.1"/>
    <property type="molecule type" value="Genomic_DNA"/>
</dbReference>
<gene>
    <name evidence="1" type="ORF">GCM10009104_26050</name>
</gene>
<sequence length="58" mass="6151">MADAHFAAVTHQLKGGITLKAEHQLVVLVIMLIGSRGQAENFGASGHGTWSPHYHDSG</sequence>
<name>A0ABN1I873_9GAMM</name>
<protein>
    <submittedName>
        <fullName evidence="1">Uncharacterized protein</fullName>
    </submittedName>
</protein>
<organism evidence="1 2">
    <name type="scientific">Marinobacterium maritimum</name>
    <dbReference type="NCBI Taxonomy" id="500162"/>
    <lineage>
        <taxon>Bacteria</taxon>
        <taxon>Pseudomonadati</taxon>
        <taxon>Pseudomonadota</taxon>
        <taxon>Gammaproteobacteria</taxon>
        <taxon>Oceanospirillales</taxon>
        <taxon>Oceanospirillaceae</taxon>
        <taxon>Marinobacterium</taxon>
    </lineage>
</organism>